<evidence type="ECO:0000313" key="4">
    <source>
        <dbReference type="Proteomes" id="UP001370490"/>
    </source>
</evidence>
<dbReference type="GO" id="GO:0003700">
    <property type="term" value="F:DNA-binding transcription factor activity"/>
    <property type="evidence" value="ECO:0007669"/>
    <property type="project" value="InterPro"/>
</dbReference>
<dbReference type="GO" id="GO:0005634">
    <property type="term" value="C:nucleus"/>
    <property type="evidence" value="ECO:0007669"/>
    <property type="project" value="InterPro"/>
</dbReference>
<accession>A0AAN8YZM1</accession>
<dbReference type="Proteomes" id="UP001370490">
    <property type="component" value="Unassembled WGS sequence"/>
</dbReference>
<dbReference type="InterPro" id="IPR002487">
    <property type="entry name" value="TF_Kbox"/>
</dbReference>
<feature type="domain" description="K-box" evidence="2">
    <location>
        <begin position="42"/>
        <end position="132"/>
    </location>
</feature>
<evidence type="ECO:0000259" key="2">
    <source>
        <dbReference type="PROSITE" id="PS51297"/>
    </source>
</evidence>
<protein>
    <submittedName>
        <fullName evidence="3">Transcription factor, K-box</fullName>
    </submittedName>
</protein>
<proteinExistence type="predicted"/>
<sequence>MKLMNHNLEKRMMNTIMERILERYERHSYSEGQLIALQLESNASWTFEHAKLKARMEVLQKNQRHYMGEDLESLSFKELQNLELQLDTALKHIRTKRNQVMFESISELQKNDKALQEQNNVLAKKIKQREKALAQESQRTTQNPEVGSPSFLMSHPLHSLSLGASSETYQRRSNGGEEEGTQSLNRTNSLMPPWMLCHAND</sequence>
<feature type="compositionally biased region" description="Polar residues" evidence="1">
    <location>
        <begin position="181"/>
        <end position="190"/>
    </location>
</feature>
<feature type="compositionally biased region" description="Polar residues" evidence="1">
    <location>
        <begin position="162"/>
        <end position="173"/>
    </location>
</feature>
<feature type="region of interest" description="Disordered" evidence="1">
    <location>
        <begin position="128"/>
        <end position="201"/>
    </location>
</feature>
<reference evidence="3 4" key="1">
    <citation type="submission" date="2023-12" db="EMBL/GenBank/DDBJ databases">
        <title>A high-quality genome assembly for Dillenia turbinata (Dilleniales).</title>
        <authorList>
            <person name="Chanderbali A."/>
        </authorList>
    </citation>
    <scope>NUCLEOTIDE SEQUENCE [LARGE SCALE GENOMIC DNA]</scope>
    <source>
        <strain evidence="3">LSX21</strain>
        <tissue evidence="3">Leaf</tissue>
    </source>
</reference>
<gene>
    <name evidence="3" type="ORF">RJ641_014707</name>
</gene>
<organism evidence="3 4">
    <name type="scientific">Dillenia turbinata</name>
    <dbReference type="NCBI Taxonomy" id="194707"/>
    <lineage>
        <taxon>Eukaryota</taxon>
        <taxon>Viridiplantae</taxon>
        <taxon>Streptophyta</taxon>
        <taxon>Embryophyta</taxon>
        <taxon>Tracheophyta</taxon>
        <taxon>Spermatophyta</taxon>
        <taxon>Magnoliopsida</taxon>
        <taxon>eudicotyledons</taxon>
        <taxon>Gunneridae</taxon>
        <taxon>Pentapetalae</taxon>
        <taxon>Dilleniales</taxon>
        <taxon>Dilleniaceae</taxon>
        <taxon>Dillenia</taxon>
    </lineage>
</organism>
<dbReference type="PROSITE" id="PS51297">
    <property type="entry name" value="K_BOX"/>
    <property type="match status" value="1"/>
</dbReference>
<keyword evidence="4" id="KW-1185">Reference proteome</keyword>
<evidence type="ECO:0000256" key="1">
    <source>
        <dbReference type="SAM" id="MobiDB-lite"/>
    </source>
</evidence>
<comment type="caution">
    <text evidence="3">The sequence shown here is derived from an EMBL/GenBank/DDBJ whole genome shotgun (WGS) entry which is preliminary data.</text>
</comment>
<dbReference type="AlphaFoldDB" id="A0AAN8YZM1"/>
<dbReference type="EMBL" id="JBAMMX010000020">
    <property type="protein sequence ID" value="KAK6921029.1"/>
    <property type="molecule type" value="Genomic_DNA"/>
</dbReference>
<name>A0AAN8YZM1_9MAGN</name>
<evidence type="ECO:0000313" key="3">
    <source>
        <dbReference type="EMBL" id="KAK6921029.1"/>
    </source>
</evidence>
<feature type="compositionally biased region" description="Polar residues" evidence="1">
    <location>
        <begin position="135"/>
        <end position="145"/>
    </location>
</feature>
<dbReference type="Pfam" id="PF01486">
    <property type="entry name" value="K-box"/>
    <property type="match status" value="1"/>
</dbReference>